<dbReference type="Gene3D" id="1.20.1250.20">
    <property type="entry name" value="MFS general substrate transporter like domains"/>
    <property type="match status" value="1"/>
</dbReference>
<feature type="transmembrane region" description="Helical" evidence="8">
    <location>
        <begin position="213"/>
        <end position="235"/>
    </location>
</feature>
<feature type="transmembrane region" description="Helical" evidence="8">
    <location>
        <begin position="350"/>
        <end position="368"/>
    </location>
</feature>
<dbReference type="EMBL" id="JAQQWL010000005">
    <property type="protein sequence ID" value="KAK8073660.1"/>
    <property type="molecule type" value="Genomic_DNA"/>
</dbReference>
<evidence type="ECO:0000256" key="1">
    <source>
        <dbReference type="ARBA" id="ARBA00004141"/>
    </source>
</evidence>
<keyword evidence="6 8" id="KW-0472">Membrane</keyword>
<feature type="compositionally biased region" description="Polar residues" evidence="7">
    <location>
        <begin position="1"/>
        <end position="15"/>
    </location>
</feature>
<dbReference type="RefSeq" id="XP_066718135.1">
    <property type="nucleotide sequence ID" value="XM_066855968.1"/>
</dbReference>
<keyword evidence="5 8" id="KW-1133">Transmembrane helix</keyword>
<evidence type="ECO:0000256" key="8">
    <source>
        <dbReference type="SAM" id="Phobius"/>
    </source>
</evidence>
<dbReference type="SUPFAM" id="SSF103473">
    <property type="entry name" value="MFS general substrate transporter"/>
    <property type="match status" value="2"/>
</dbReference>
<dbReference type="GeneID" id="92089031"/>
<comment type="caution">
    <text evidence="9">The sequence shown here is derived from an EMBL/GenBank/DDBJ whole genome shotgun (WGS) entry which is preliminary data.</text>
</comment>
<evidence type="ECO:0000256" key="3">
    <source>
        <dbReference type="ARBA" id="ARBA00022448"/>
    </source>
</evidence>
<keyword evidence="10" id="KW-1185">Reference proteome</keyword>
<gene>
    <name evidence="9" type="ORF">PG994_004559</name>
</gene>
<feature type="region of interest" description="Disordered" evidence="7">
    <location>
        <begin position="1"/>
        <end position="42"/>
    </location>
</feature>
<evidence type="ECO:0000256" key="6">
    <source>
        <dbReference type="ARBA" id="ARBA00023136"/>
    </source>
</evidence>
<proteinExistence type="inferred from homology"/>
<protein>
    <submittedName>
        <fullName evidence="9">Major facilitator superfamily transporter</fullName>
    </submittedName>
</protein>
<evidence type="ECO:0000256" key="4">
    <source>
        <dbReference type="ARBA" id="ARBA00022692"/>
    </source>
</evidence>
<sequence length="540" mass="57350">MSTETQKATSYTSTELQKKDVLGGDTGVQSDKEGSVRPHPRDDLPNWKWKAIVVGGAVQAIVNGYDVSNVANVQVPIYEAFGHIELLPWISLAFSLVNVASIPLFRKLTGFVELKIVSFIAVAILMVGSALCGIAPNINVVIVGRAFIGIGAAGCYQMRVPHRVTALGPRVSLDFAIGLLTGPIIGGAFAENEHATWRWASHPYDSALHLKEFDYVGCVLHMGTFVLLGLACIFSGPTWGWNSGASIAVWFLFGVTLLAYVLQQTFCIFTTPENRIFPVSVLAHRAVAFTAVGTSCAAIGYGATLYYTPIYFAFTRGTGALASAVRLLPFTGVFVFVMFLVGGLLPRVRYYMPFYLAGAIFMLIGAGCQQTITTQSSEGYVMGLEALVGAGIGILWQVGVPVSSVVLPPHQRLDAAAVFNMAQLGGVALSLSIAGSIYQNVGFDLVRDAVVGDGLRGNYSDADVRLLLGGAQSSILSAAHPEVVPRAIEAVITAILRCFYLSVAAGAVCFVAACCMKLEALDFQKPGAAPKKSGEKTESV</sequence>
<evidence type="ECO:0000256" key="2">
    <source>
        <dbReference type="ARBA" id="ARBA00007520"/>
    </source>
</evidence>
<feature type="compositionally biased region" description="Basic and acidic residues" evidence="7">
    <location>
        <begin position="30"/>
        <end position="42"/>
    </location>
</feature>
<evidence type="ECO:0000256" key="7">
    <source>
        <dbReference type="SAM" id="MobiDB-lite"/>
    </source>
</evidence>
<evidence type="ECO:0000256" key="5">
    <source>
        <dbReference type="ARBA" id="ARBA00022989"/>
    </source>
</evidence>
<dbReference type="PANTHER" id="PTHR23501:SF12">
    <property type="entry name" value="MAJOR FACILITATOR SUPERFAMILY (MFS) PROFILE DOMAIN-CONTAINING PROTEIN-RELATED"/>
    <property type="match status" value="1"/>
</dbReference>
<feature type="transmembrane region" description="Helical" evidence="8">
    <location>
        <begin position="418"/>
        <end position="438"/>
    </location>
</feature>
<feature type="transmembrane region" description="Helical" evidence="8">
    <location>
        <begin position="380"/>
        <end position="398"/>
    </location>
</feature>
<keyword evidence="3" id="KW-0813">Transport</keyword>
<dbReference type="InterPro" id="IPR036259">
    <property type="entry name" value="MFS_trans_sf"/>
</dbReference>
<dbReference type="PANTHER" id="PTHR23501">
    <property type="entry name" value="MAJOR FACILITATOR SUPERFAMILY"/>
    <property type="match status" value="1"/>
</dbReference>
<feature type="transmembrane region" description="Helical" evidence="8">
    <location>
        <begin position="320"/>
        <end position="344"/>
    </location>
</feature>
<organism evidence="9 10">
    <name type="scientific">Apiospora phragmitis</name>
    <dbReference type="NCBI Taxonomy" id="2905665"/>
    <lineage>
        <taxon>Eukaryota</taxon>
        <taxon>Fungi</taxon>
        <taxon>Dikarya</taxon>
        <taxon>Ascomycota</taxon>
        <taxon>Pezizomycotina</taxon>
        <taxon>Sordariomycetes</taxon>
        <taxon>Xylariomycetidae</taxon>
        <taxon>Amphisphaeriales</taxon>
        <taxon>Apiosporaceae</taxon>
        <taxon>Apiospora</taxon>
    </lineage>
</organism>
<comment type="similarity">
    <text evidence="2">Belongs to the major facilitator superfamily. TCR/Tet family.</text>
</comment>
<evidence type="ECO:0000313" key="10">
    <source>
        <dbReference type="Proteomes" id="UP001480595"/>
    </source>
</evidence>
<name>A0ABR1VQY4_9PEZI</name>
<comment type="subcellular location">
    <subcellularLocation>
        <location evidence="1">Membrane</location>
        <topology evidence="1">Multi-pass membrane protein</topology>
    </subcellularLocation>
</comment>
<accession>A0ABR1VQY4</accession>
<evidence type="ECO:0000313" key="9">
    <source>
        <dbReference type="EMBL" id="KAK8073660.1"/>
    </source>
</evidence>
<dbReference type="Proteomes" id="UP001480595">
    <property type="component" value="Unassembled WGS sequence"/>
</dbReference>
<feature type="transmembrane region" description="Helical" evidence="8">
    <location>
        <begin position="117"/>
        <end position="136"/>
    </location>
</feature>
<feature type="transmembrane region" description="Helical" evidence="8">
    <location>
        <begin position="286"/>
        <end position="308"/>
    </location>
</feature>
<reference evidence="9 10" key="1">
    <citation type="submission" date="2023-01" db="EMBL/GenBank/DDBJ databases">
        <title>Analysis of 21 Apiospora genomes using comparative genomics revels a genus with tremendous synthesis potential of carbohydrate active enzymes and secondary metabolites.</title>
        <authorList>
            <person name="Sorensen T."/>
        </authorList>
    </citation>
    <scope>NUCLEOTIDE SEQUENCE [LARGE SCALE GENOMIC DNA]</scope>
    <source>
        <strain evidence="9 10">CBS 135458</strain>
    </source>
</reference>
<keyword evidence="4 8" id="KW-0812">Transmembrane</keyword>
<feature type="transmembrane region" description="Helical" evidence="8">
    <location>
        <begin position="247"/>
        <end position="266"/>
    </location>
</feature>
<feature type="transmembrane region" description="Helical" evidence="8">
    <location>
        <begin position="86"/>
        <end position="105"/>
    </location>
</feature>